<dbReference type="PANTHER" id="PTHR46211">
    <property type="entry name" value="GLYCEROPHOSPHORYL DIESTER PHOSPHODIESTERASE"/>
    <property type="match status" value="1"/>
</dbReference>
<dbReference type="CDD" id="cd08562">
    <property type="entry name" value="GDPD_EcUgpQ_like"/>
    <property type="match status" value="1"/>
</dbReference>
<dbReference type="KEGG" id="bgp:BGL_1c03040"/>
<dbReference type="HOGENOM" id="CLU_030006_3_2_4"/>
<organism evidence="2 3">
    <name type="scientific">Burkholderia plantarii</name>
    <dbReference type="NCBI Taxonomy" id="41899"/>
    <lineage>
        <taxon>Bacteria</taxon>
        <taxon>Pseudomonadati</taxon>
        <taxon>Pseudomonadota</taxon>
        <taxon>Betaproteobacteria</taxon>
        <taxon>Burkholderiales</taxon>
        <taxon>Burkholderiaceae</taxon>
        <taxon>Burkholderia</taxon>
    </lineage>
</organism>
<dbReference type="InterPro" id="IPR030395">
    <property type="entry name" value="GP_PDE_dom"/>
</dbReference>
<gene>
    <name evidence="2" type="primary">ugpQ</name>
    <name evidence="2" type="ORF">BGL_1c03040</name>
</gene>
<evidence type="ECO:0000313" key="2">
    <source>
        <dbReference type="EMBL" id="AJK44847.1"/>
    </source>
</evidence>
<name>A0A0B6RHS1_BURPL</name>
<evidence type="ECO:0000313" key="3">
    <source>
        <dbReference type="Proteomes" id="UP000031838"/>
    </source>
</evidence>
<accession>A0A0B6RHS1</accession>
<dbReference type="Gene3D" id="3.20.20.190">
    <property type="entry name" value="Phosphatidylinositol (PI) phosphodiesterase"/>
    <property type="match status" value="1"/>
</dbReference>
<dbReference type="PANTHER" id="PTHR46211:SF1">
    <property type="entry name" value="GLYCEROPHOSPHODIESTER PHOSPHODIESTERASE, CYTOPLASMIC"/>
    <property type="match status" value="1"/>
</dbReference>
<protein>
    <submittedName>
        <fullName evidence="2">Glycerophosphoryl diesterphosphodiesterase UgpQ</fullName>
        <ecNumber evidence="2">3.1.4.46</ecNumber>
    </submittedName>
</protein>
<dbReference type="RefSeq" id="WP_042623655.1">
    <property type="nucleotide sequence ID" value="NZ_CP002580.1"/>
</dbReference>
<dbReference type="PROSITE" id="PS51704">
    <property type="entry name" value="GP_PDE"/>
    <property type="match status" value="1"/>
</dbReference>
<evidence type="ECO:0000259" key="1">
    <source>
        <dbReference type="PROSITE" id="PS51704"/>
    </source>
</evidence>
<reference evidence="3" key="1">
    <citation type="submission" date="2011-03" db="EMBL/GenBank/DDBJ databases">
        <authorList>
            <person name="Voget S."/>
            <person name="Streit W.R."/>
            <person name="Jaeger K.E."/>
            <person name="Daniel R."/>
        </authorList>
    </citation>
    <scope>NUCLEOTIDE SEQUENCE [LARGE SCALE GENOMIC DNA]</scope>
    <source>
        <strain evidence="3">PG1</strain>
    </source>
</reference>
<keyword evidence="3" id="KW-1185">Reference proteome</keyword>
<dbReference type="SUPFAM" id="SSF51695">
    <property type="entry name" value="PLC-like phosphodiesterases"/>
    <property type="match status" value="1"/>
</dbReference>
<dbReference type="InterPro" id="IPR017946">
    <property type="entry name" value="PLC-like_Pdiesterase_TIM-brl"/>
</dbReference>
<dbReference type="Pfam" id="PF03009">
    <property type="entry name" value="GDPD"/>
    <property type="match status" value="1"/>
</dbReference>
<dbReference type="EMBL" id="CP002580">
    <property type="protein sequence ID" value="AJK44847.1"/>
    <property type="molecule type" value="Genomic_DNA"/>
</dbReference>
<dbReference type="GO" id="GO:0006629">
    <property type="term" value="P:lipid metabolic process"/>
    <property type="evidence" value="ECO:0007669"/>
    <property type="project" value="InterPro"/>
</dbReference>
<dbReference type="GO" id="GO:0008889">
    <property type="term" value="F:glycerophosphodiester phosphodiesterase activity"/>
    <property type="evidence" value="ECO:0007669"/>
    <property type="project" value="UniProtKB-EC"/>
</dbReference>
<dbReference type="NCBIfam" id="NF006989">
    <property type="entry name" value="PRK09454.1"/>
    <property type="match status" value="1"/>
</dbReference>
<reference evidence="2 3" key="2">
    <citation type="journal article" date="2016" name="Appl. Microbiol. Biotechnol.">
        <title>Mutations improving production and secretion of extracellular lipase by Burkholderia glumae PG1.</title>
        <authorList>
            <person name="Knapp A."/>
            <person name="Voget S."/>
            <person name="Gao R."/>
            <person name="Zaburannyi N."/>
            <person name="Krysciak D."/>
            <person name="Breuer M."/>
            <person name="Hauer B."/>
            <person name="Streit W.R."/>
            <person name="Muller R."/>
            <person name="Daniel R."/>
            <person name="Jaeger K.E."/>
        </authorList>
    </citation>
    <scope>NUCLEOTIDE SEQUENCE [LARGE SCALE GENOMIC DNA]</scope>
    <source>
        <strain evidence="2 3">PG1</strain>
    </source>
</reference>
<dbReference type="Proteomes" id="UP000031838">
    <property type="component" value="Chromosome 1"/>
</dbReference>
<keyword evidence="2" id="KW-0378">Hydrolase</keyword>
<sequence length="259" mass="27278">MSVIHAPIGWPYAGIARIVAHRGGGRLAPENTLAALEAGARRGHRMVEFDAKLSADGVSFLLHDDTVERTSNGRGAAAAMTYDELAALDAGAWFDARFAGERMPTLEQAAERCRALGLAANVEIKPCPGREAETGKRVAFDTARLWHGAAVPPLLSSFSVAALAAAREAAPALPRGLLVETLPADWRALTAELGCVSLHASHRALDAASVAAIRAAGLHVLAYTVNEPARARELIDWGVDLICTDRIDLIGPHFAGSGE</sequence>
<feature type="domain" description="GP-PDE" evidence="1">
    <location>
        <begin position="16"/>
        <end position="254"/>
    </location>
</feature>
<dbReference type="EC" id="3.1.4.46" evidence="2"/>
<dbReference type="AlphaFoldDB" id="A0A0B6RHS1"/>
<proteinExistence type="predicted"/>